<gene>
    <name evidence="2" type="ORF">RFI_14381</name>
</gene>
<evidence type="ECO:0000313" key="3">
    <source>
        <dbReference type="Proteomes" id="UP000023152"/>
    </source>
</evidence>
<reference evidence="2 3" key="1">
    <citation type="journal article" date="2013" name="Curr. Biol.">
        <title>The Genome of the Foraminiferan Reticulomyxa filosa.</title>
        <authorList>
            <person name="Glockner G."/>
            <person name="Hulsmann N."/>
            <person name="Schleicher M."/>
            <person name="Noegel A.A."/>
            <person name="Eichinger L."/>
            <person name="Gallinger C."/>
            <person name="Pawlowski J."/>
            <person name="Sierra R."/>
            <person name="Euteneuer U."/>
            <person name="Pillet L."/>
            <person name="Moustafa A."/>
            <person name="Platzer M."/>
            <person name="Groth M."/>
            <person name="Szafranski K."/>
            <person name="Schliwa M."/>
        </authorList>
    </citation>
    <scope>NUCLEOTIDE SEQUENCE [LARGE SCALE GENOMIC DNA]</scope>
</reference>
<keyword evidence="1" id="KW-0472">Membrane</keyword>
<protein>
    <submittedName>
        <fullName evidence="2">Uncharacterized protein</fullName>
    </submittedName>
</protein>
<feature type="transmembrane region" description="Helical" evidence="1">
    <location>
        <begin position="78"/>
        <end position="98"/>
    </location>
</feature>
<keyword evidence="1" id="KW-1133">Transmembrane helix</keyword>
<evidence type="ECO:0000313" key="2">
    <source>
        <dbReference type="EMBL" id="ETO22813.1"/>
    </source>
</evidence>
<sequence length="99" mass="11331">MNFVGRIGGIPDNSLGDLSFYQLYVPIPTNLVTGDPYIIQVKTQKNFFMSSHHKLKYNNNNSRPFTSLTPATIITNALMFWHFELFVAFGAFFFGNFIK</sequence>
<accession>X6NA83</accession>
<dbReference type="Proteomes" id="UP000023152">
    <property type="component" value="Unassembled WGS sequence"/>
</dbReference>
<keyword evidence="3" id="KW-1185">Reference proteome</keyword>
<name>X6NA83_RETFI</name>
<keyword evidence="1" id="KW-0812">Transmembrane</keyword>
<dbReference type="AlphaFoldDB" id="X6NA83"/>
<comment type="caution">
    <text evidence="2">The sequence shown here is derived from an EMBL/GenBank/DDBJ whole genome shotgun (WGS) entry which is preliminary data.</text>
</comment>
<dbReference type="EMBL" id="ASPP01010456">
    <property type="protein sequence ID" value="ETO22813.1"/>
    <property type="molecule type" value="Genomic_DNA"/>
</dbReference>
<organism evidence="2 3">
    <name type="scientific">Reticulomyxa filosa</name>
    <dbReference type="NCBI Taxonomy" id="46433"/>
    <lineage>
        <taxon>Eukaryota</taxon>
        <taxon>Sar</taxon>
        <taxon>Rhizaria</taxon>
        <taxon>Retaria</taxon>
        <taxon>Foraminifera</taxon>
        <taxon>Monothalamids</taxon>
        <taxon>Reticulomyxidae</taxon>
        <taxon>Reticulomyxa</taxon>
    </lineage>
</organism>
<proteinExistence type="predicted"/>
<evidence type="ECO:0000256" key="1">
    <source>
        <dbReference type="SAM" id="Phobius"/>
    </source>
</evidence>